<name>A0ABP5E1P0_9MICO</name>
<dbReference type="Proteomes" id="UP001500326">
    <property type="component" value="Unassembled WGS sequence"/>
</dbReference>
<dbReference type="PANTHER" id="PTHR43811:SF23">
    <property type="entry name" value="FKBP-TYPE 22 KDA PEPTIDYL-PROLYL CIS-TRANS ISOMERASE"/>
    <property type="match status" value="1"/>
</dbReference>
<dbReference type="Pfam" id="PF00254">
    <property type="entry name" value="FKBP_C"/>
    <property type="match status" value="1"/>
</dbReference>
<evidence type="ECO:0000256" key="6">
    <source>
        <dbReference type="PROSITE-ProRule" id="PRU00277"/>
    </source>
</evidence>
<dbReference type="SUPFAM" id="SSF54534">
    <property type="entry name" value="FKBP-like"/>
    <property type="match status" value="1"/>
</dbReference>
<dbReference type="PROSITE" id="PS50059">
    <property type="entry name" value="FKBP_PPIASE"/>
    <property type="match status" value="1"/>
</dbReference>
<comment type="catalytic activity">
    <reaction evidence="1 6">
        <text>[protein]-peptidylproline (omega=180) = [protein]-peptidylproline (omega=0)</text>
        <dbReference type="Rhea" id="RHEA:16237"/>
        <dbReference type="Rhea" id="RHEA-COMP:10747"/>
        <dbReference type="Rhea" id="RHEA-COMP:10748"/>
        <dbReference type="ChEBI" id="CHEBI:83833"/>
        <dbReference type="ChEBI" id="CHEBI:83834"/>
        <dbReference type="EC" id="5.2.1.8"/>
    </reaction>
</comment>
<dbReference type="EMBL" id="BAAAOH010000001">
    <property type="protein sequence ID" value="GAA1988260.1"/>
    <property type="molecule type" value="Genomic_DNA"/>
</dbReference>
<protein>
    <recommendedName>
        <fullName evidence="3 6">peptidylprolyl isomerase</fullName>
        <ecNumber evidence="3 6">5.2.1.8</ecNumber>
    </recommendedName>
</protein>
<feature type="domain" description="PPIase FKBP-type" evidence="8">
    <location>
        <begin position="230"/>
        <end position="315"/>
    </location>
</feature>
<comment type="caution">
    <text evidence="9">The sequence shown here is derived from an EMBL/GenBank/DDBJ whole genome shotgun (WGS) entry which is preliminary data.</text>
</comment>
<evidence type="ECO:0000313" key="10">
    <source>
        <dbReference type="Proteomes" id="UP001500326"/>
    </source>
</evidence>
<evidence type="ECO:0000256" key="1">
    <source>
        <dbReference type="ARBA" id="ARBA00000971"/>
    </source>
</evidence>
<dbReference type="PANTHER" id="PTHR43811">
    <property type="entry name" value="FKBP-TYPE PEPTIDYL-PROLYL CIS-TRANS ISOMERASE FKPA"/>
    <property type="match status" value="1"/>
</dbReference>
<dbReference type="EC" id="5.2.1.8" evidence="3 6"/>
<proteinExistence type="inferred from homology"/>
<keyword evidence="5 6" id="KW-0413">Isomerase</keyword>
<accession>A0ABP5E1P0</accession>
<evidence type="ECO:0000313" key="9">
    <source>
        <dbReference type="EMBL" id="GAA1988260.1"/>
    </source>
</evidence>
<keyword evidence="10" id="KW-1185">Reference proteome</keyword>
<feature type="signal peptide" evidence="7">
    <location>
        <begin position="1"/>
        <end position="27"/>
    </location>
</feature>
<evidence type="ECO:0000259" key="8">
    <source>
        <dbReference type="PROSITE" id="PS50059"/>
    </source>
</evidence>
<reference evidence="10" key="1">
    <citation type="journal article" date="2019" name="Int. J. Syst. Evol. Microbiol.">
        <title>The Global Catalogue of Microorganisms (GCM) 10K type strain sequencing project: providing services to taxonomists for standard genome sequencing and annotation.</title>
        <authorList>
            <consortium name="The Broad Institute Genomics Platform"/>
            <consortium name="The Broad Institute Genome Sequencing Center for Infectious Disease"/>
            <person name="Wu L."/>
            <person name="Ma J."/>
        </authorList>
    </citation>
    <scope>NUCLEOTIDE SEQUENCE [LARGE SCALE GENOMIC DNA]</scope>
    <source>
        <strain evidence="10">JCM 14902</strain>
    </source>
</reference>
<evidence type="ECO:0000256" key="7">
    <source>
        <dbReference type="SAM" id="SignalP"/>
    </source>
</evidence>
<evidence type="ECO:0000256" key="5">
    <source>
        <dbReference type="ARBA" id="ARBA00023235"/>
    </source>
</evidence>
<evidence type="ECO:0000256" key="3">
    <source>
        <dbReference type="ARBA" id="ARBA00013194"/>
    </source>
</evidence>
<evidence type="ECO:0000256" key="2">
    <source>
        <dbReference type="ARBA" id="ARBA00006577"/>
    </source>
</evidence>
<dbReference type="Gene3D" id="3.10.50.40">
    <property type="match status" value="1"/>
</dbReference>
<evidence type="ECO:0000256" key="4">
    <source>
        <dbReference type="ARBA" id="ARBA00023110"/>
    </source>
</evidence>
<comment type="similarity">
    <text evidence="2">Belongs to the FKBP-type PPIase family.</text>
</comment>
<dbReference type="InterPro" id="IPR001179">
    <property type="entry name" value="PPIase_FKBP_dom"/>
</dbReference>
<feature type="chain" id="PRO_5046335264" description="peptidylprolyl isomerase" evidence="7">
    <location>
        <begin position="28"/>
        <end position="322"/>
    </location>
</feature>
<keyword evidence="7" id="KW-0732">Signal</keyword>
<dbReference type="PROSITE" id="PS51257">
    <property type="entry name" value="PROKAR_LIPOPROTEIN"/>
    <property type="match status" value="1"/>
</dbReference>
<dbReference type="RefSeq" id="WP_344062323.1">
    <property type="nucleotide sequence ID" value="NZ_BAAAOH010000001.1"/>
</dbReference>
<dbReference type="GO" id="GO:0016853">
    <property type="term" value="F:isomerase activity"/>
    <property type="evidence" value="ECO:0007669"/>
    <property type="project" value="UniProtKB-KW"/>
</dbReference>
<gene>
    <name evidence="9" type="ORF">GCM10009777_23930</name>
</gene>
<sequence>MRKIPAALAVLTLAVVGLTGCSMPGAAECTRPAVPDQDVIDLIAVSGSTDDAPDVDIRTPFHSTEVSFADVVTGEGTPISADDQLVVLDITVFSGETGEPVGSTTYDGALTAVFPVSRWEQTFPSFDQALDCATEGSRVVVALPPGEVEAETAATMGLAEDDSAVAVVDIRKVYLPKADGKNQYNTGQGLPSVVRAPDGRPGIIVPDGAPPTDVVVQTIKKGDGPIVTGDVPVRVHYTGVLWDDHTVFDTTWDGDPASVTLDSVVPGFAQALEGQTVGSQVMVVIPPDQGYGDEEQAGIPADSTLVFVADILGLDPEPAPAQ</sequence>
<keyword evidence="4 6" id="KW-0697">Rotamase</keyword>
<dbReference type="InterPro" id="IPR046357">
    <property type="entry name" value="PPIase_dom_sf"/>
</dbReference>
<organism evidence="9 10">
    <name type="scientific">Microbacterium pumilum</name>
    <dbReference type="NCBI Taxonomy" id="344165"/>
    <lineage>
        <taxon>Bacteria</taxon>
        <taxon>Bacillati</taxon>
        <taxon>Actinomycetota</taxon>
        <taxon>Actinomycetes</taxon>
        <taxon>Micrococcales</taxon>
        <taxon>Microbacteriaceae</taxon>
        <taxon>Microbacterium</taxon>
    </lineage>
</organism>